<feature type="domain" description="EB" evidence="2">
    <location>
        <begin position="255"/>
        <end position="306"/>
    </location>
</feature>
<dbReference type="InterPro" id="IPR006150">
    <property type="entry name" value="Cys_repeat_1"/>
</dbReference>
<name>A0A0B1T2L4_OESDE</name>
<accession>A0A0B1T2L4</accession>
<keyword evidence="4" id="KW-1185">Reference proteome</keyword>
<reference evidence="3 4" key="1">
    <citation type="submission" date="2014-03" db="EMBL/GenBank/DDBJ databases">
        <title>Draft genome of the hookworm Oesophagostomum dentatum.</title>
        <authorList>
            <person name="Mitreva M."/>
        </authorList>
    </citation>
    <scope>NUCLEOTIDE SEQUENCE [LARGE SCALE GENOMIC DNA]</scope>
    <source>
        <strain evidence="3 4">OD-Hann</strain>
    </source>
</reference>
<dbReference type="InterPro" id="IPR028150">
    <property type="entry name" value="Lustrin_cystein"/>
</dbReference>
<dbReference type="AlphaFoldDB" id="A0A0B1T2L4"/>
<feature type="region of interest" description="Disordered" evidence="1">
    <location>
        <begin position="373"/>
        <end position="400"/>
    </location>
</feature>
<dbReference type="InterPro" id="IPR006149">
    <property type="entry name" value="EB_dom"/>
</dbReference>
<protein>
    <submittedName>
        <fullName evidence="3">EB module</fullName>
    </submittedName>
</protein>
<evidence type="ECO:0000256" key="1">
    <source>
        <dbReference type="SAM" id="MobiDB-lite"/>
    </source>
</evidence>
<sequence length="578" mass="61515">MPRSCTVGAFITCPTGYSCQSTQSEFTTGYCCKGEVASASDGCPPNEYVYMKDNQIAPCDPFNPPNAPCPNGYSCQWSLSNQRYQCCGATPLTTPKSIAALGCPNNQVAYRDVATNAPRICTAASQNCPTGYFCQFSTVNNQFQCCGMSGGCPNDSVAFIGITGEPQSCAIGQSTCPKGYSCQRSITGSQLCCTTNEPTCTEKQVAVDGMCLNRVAFGEACTNQVQCPTSTICKSGKCACPDSQHFVNGICQVGCGENQVDVKGTCLPKVEIGDACEADEQCQGGSSCDGGHCECPDGEEKVDDVCVKKAKSRKVTTCPIAGQTPYIEKATNNVRFCQPNKNTCPRGYSCQFSETAQQNICCGGGGKGSNVPPRFSKITEPENPDEETEEETTTLPTTTSKPEVCEQGSAYLVNGSPKLCTNAPCPSGYKCSFSRIHKNYYCCSSFSTTHGCPSGVALLFPSTGTPVQCSNTGTASCPTGYRCVRSTTTKRFQCCSIGENAPRRPIQPTAPVNKVVNNKKEFGNGPCPNGQVQVLRIVGERIVKKCEASCPPHQVAVRGICRDKYHSDDPVSMNLLPQ</sequence>
<dbReference type="PANTHER" id="PTHR46339:SF7">
    <property type="entry name" value="BPTI_KUNITZ INHIBITOR DOMAIN-CONTAINING PROTEIN"/>
    <property type="match status" value="1"/>
</dbReference>
<dbReference type="EMBL" id="KN553468">
    <property type="protein sequence ID" value="KHJ90027.1"/>
    <property type="molecule type" value="Genomic_DNA"/>
</dbReference>
<dbReference type="InterPro" id="IPR053014">
    <property type="entry name" value="Cuticle_assoc_divergent"/>
</dbReference>
<dbReference type="Pfam" id="PF01683">
    <property type="entry name" value="EB"/>
    <property type="match status" value="2"/>
</dbReference>
<evidence type="ECO:0000259" key="2">
    <source>
        <dbReference type="Pfam" id="PF01683"/>
    </source>
</evidence>
<feature type="domain" description="EB" evidence="2">
    <location>
        <begin position="200"/>
        <end position="251"/>
    </location>
</feature>
<feature type="compositionally biased region" description="Acidic residues" evidence="1">
    <location>
        <begin position="382"/>
        <end position="392"/>
    </location>
</feature>
<dbReference type="PROSITE" id="PS51257">
    <property type="entry name" value="PROKAR_LIPOPROTEIN"/>
    <property type="match status" value="1"/>
</dbReference>
<evidence type="ECO:0000313" key="4">
    <source>
        <dbReference type="Proteomes" id="UP000053660"/>
    </source>
</evidence>
<dbReference type="OrthoDB" id="504708at2759"/>
<proteinExistence type="predicted"/>
<gene>
    <name evidence="3" type="ORF">OESDEN_10138</name>
</gene>
<dbReference type="Proteomes" id="UP000053660">
    <property type="component" value="Unassembled WGS sequence"/>
</dbReference>
<organism evidence="3 4">
    <name type="scientific">Oesophagostomum dentatum</name>
    <name type="common">Nodular worm</name>
    <dbReference type="NCBI Taxonomy" id="61180"/>
    <lineage>
        <taxon>Eukaryota</taxon>
        <taxon>Metazoa</taxon>
        <taxon>Ecdysozoa</taxon>
        <taxon>Nematoda</taxon>
        <taxon>Chromadorea</taxon>
        <taxon>Rhabditida</taxon>
        <taxon>Rhabditina</taxon>
        <taxon>Rhabditomorpha</taxon>
        <taxon>Strongyloidea</taxon>
        <taxon>Strongylidae</taxon>
        <taxon>Oesophagostomum</taxon>
    </lineage>
</organism>
<dbReference type="PANTHER" id="PTHR46339">
    <property type="entry name" value="PROTEIN CBG15282-RELATED"/>
    <property type="match status" value="1"/>
</dbReference>
<evidence type="ECO:0000313" key="3">
    <source>
        <dbReference type="EMBL" id="KHJ90027.1"/>
    </source>
</evidence>
<dbReference type="Pfam" id="PF14625">
    <property type="entry name" value="Lustrin_cystein"/>
    <property type="match status" value="7"/>
</dbReference>
<dbReference type="SMART" id="SM00289">
    <property type="entry name" value="WR1"/>
    <property type="match status" value="9"/>
</dbReference>